<feature type="region of interest" description="Disordered" evidence="1">
    <location>
        <begin position="51"/>
        <end position="70"/>
    </location>
</feature>
<dbReference type="EMBL" id="CP084204">
    <property type="protein sequence ID" value="UZX19248.1"/>
    <property type="molecule type" value="Genomic_DNA"/>
</dbReference>
<gene>
    <name evidence="2" type="ORF">LDH80_00085</name>
</gene>
<evidence type="ECO:0000256" key="1">
    <source>
        <dbReference type="SAM" id="MobiDB-lite"/>
    </source>
</evidence>
<evidence type="ECO:0000313" key="3">
    <source>
        <dbReference type="Proteomes" id="UP001164506"/>
    </source>
</evidence>
<proteinExistence type="predicted"/>
<reference evidence="2" key="1">
    <citation type="submission" date="2021-09" db="EMBL/GenBank/DDBJ databases">
        <title>Complete genome sequence and metabolic characterization of Streptomyces tanashiensis DSM 731 the producer of antibacterial Kalafungin and diverse secondary metabolites.</title>
        <authorList>
            <person name="Abbasi M.N."/>
            <person name="Anwar M.N."/>
            <person name="Alam K."/>
            <person name="Shoaib M."/>
            <person name="Lin Z."/>
            <person name="Hayat M."/>
            <person name="Ali M.I."/>
            <person name="Malik H.M.T."/>
            <person name="Ahmed I."/>
            <person name="Li A."/>
            <person name="Hailong Wang H."/>
            <person name="Zhang Y."/>
        </authorList>
    </citation>
    <scope>NUCLEOTIDE SEQUENCE</scope>
    <source>
        <strain evidence="2">Kala</strain>
    </source>
</reference>
<organism evidence="2 3">
    <name type="scientific">Streptomyces tanashiensis</name>
    <dbReference type="NCBI Taxonomy" id="67367"/>
    <lineage>
        <taxon>Bacteria</taxon>
        <taxon>Bacillati</taxon>
        <taxon>Actinomycetota</taxon>
        <taxon>Actinomycetes</taxon>
        <taxon>Kitasatosporales</taxon>
        <taxon>Streptomycetaceae</taxon>
        <taxon>Streptomyces</taxon>
    </lineage>
</organism>
<keyword evidence="3" id="KW-1185">Reference proteome</keyword>
<dbReference type="RefSeq" id="WP_190107447.1">
    <property type="nucleotide sequence ID" value="NZ_BMUH01000027.1"/>
</dbReference>
<sequence length="70" mass="7250">MAGKLAASGVLEDATTKPTRRIKAADFLTSLTGGFPPPTRTLTLLLDHPSLTLPGPRAASRPVADTLPLS</sequence>
<evidence type="ECO:0000313" key="2">
    <source>
        <dbReference type="EMBL" id="UZX19248.1"/>
    </source>
</evidence>
<dbReference type="GeneID" id="95597800"/>
<dbReference type="Proteomes" id="UP001164506">
    <property type="component" value="Chromosome"/>
</dbReference>
<protein>
    <submittedName>
        <fullName evidence="2">Uncharacterized protein</fullName>
    </submittedName>
</protein>
<accession>A0ABY6QQ69</accession>
<name>A0ABY6QQ69_9ACTN</name>